<dbReference type="RefSeq" id="WP_386108554.1">
    <property type="nucleotide sequence ID" value="NZ_JBHTJR010000051.1"/>
</dbReference>
<dbReference type="EMBL" id="JBHTJR010000051">
    <property type="protein sequence ID" value="MFD0993864.1"/>
    <property type="molecule type" value="Genomic_DNA"/>
</dbReference>
<accession>A0ABW3JU13</accession>
<proteinExistence type="predicted"/>
<name>A0ABW3JU13_9FLAO</name>
<comment type="caution">
    <text evidence="1">The sequence shown here is derived from an EMBL/GenBank/DDBJ whole genome shotgun (WGS) entry which is preliminary data.</text>
</comment>
<reference evidence="2" key="1">
    <citation type="journal article" date="2019" name="Int. J. Syst. Evol. Microbiol.">
        <title>The Global Catalogue of Microorganisms (GCM) 10K type strain sequencing project: providing services to taxonomists for standard genome sequencing and annotation.</title>
        <authorList>
            <consortium name="The Broad Institute Genomics Platform"/>
            <consortium name="The Broad Institute Genome Sequencing Center for Infectious Disease"/>
            <person name="Wu L."/>
            <person name="Ma J."/>
        </authorList>
    </citation>
    <scope>NUCLEOTIDE SEQUENCE [LARGE SCALE GENOMIC DNA]</scope>
    <source>
        <strain evidence="2">CCUG 60527</strain>
    </source>
</reference>
<protein>
    <submittedName>
        <fullName evidence="1">Nuclear transport factor 2 family protein</fullName>
    </submittedName>
</protein>
<dbReference type="InterPro" id="IPR032710">
    <property type="entry name" value="NTF2-like_dom_sf"/>
</dbReference>
<evidence type="ECO:0000313" key="2">
    <source>
        <dbReference type="Proteomes" id="UP001597062"/>
    </source>
</evidence>
<dbReference type="SUPFAM" id="SSF54427">
    <property type="entry name" value="NTF2-like"/>
    <property type="match status" value="1"/>
</dbReference>
<organism evidence="1 2">
    <name type="scientific">Tenacibaculum geojense</name>
    <dbReference type="NCBI Taxonomy" id="915352"/>
    <lineage>
        <taxon>Bacteria</taxon>
        <taxon>Pseudomonadati</taxon>
        <taxon>Bacteroidota</taxon>
        <taxon>Flavobacteriia</taxon>
        <taxon>Flavobacteriales</taxon>
        <taxon>Flavobacteriaceae</taxon>
        <taxon>Tenacibaculum</taxon>
    </lineage>
</organism>
<dbReference type="Gene3D" id="3.10.450.50">
    <property type="match status" value="1"/>
</dbReference>
<sequence>MIKIFNLVFLTLFYSNIQSQNTVEEEKIKQTLSTFFNGLHQGDSTLIASVMHPTIKIQTTYTNTEGKSILKTDTKKQLLINIANKRESDTYFEKLHSYTIHVDNNLASVWTPYTFYYNNKKSHCGANTFQLFKTDGTWKIIYIADSRRKNNCTD</sequence>
<evidence type="ECO:0000313" key="1">
    <source>
        <dbReference type="EMBL" id="MFD0993864.1"/>
    </source>
</evidence>
<gene>
    <name evidence="1" type="ORF">ACFQ1U_11655</name>
</gene>
<keyword evidence="2" id="KW-1185">Reference proteome</keyword>
<dbReference type="Proteomes" id="UP001597062">
    <property type="component" value="Unassembled WGS sequence"/>
</dbReference>